<name>A0A7M7RBD1_APIME</name>
<dbReference type="Proteomes" id="UP000005203">
    <property type="component" value="Linkage group LG5"/>
</dbReference>
<evidence type="ECO:0000256" key="8">
    <source>
        <dbReference type="ARBA" id="ARBA00022729"/>
    </source>
</evidence>
<organism evidence="17 18">
    <name type="scientific">Apis mellifera</name>
    <name type="common">Honeybee</name>
    <dbReference type="NCBI Taxonomy" id="7460"/>
    <lineage>
        <taxon>Eukaryota</taxon>
        <taxon>Metazoa</taxon>
        <taxon>Ecdysozoa</taxon>
        <taxon>Arthropoda</taxon>
        <taxon>Hexapoda</taxon>
        <taxon>Insecta</taxon>
        <taxon>Pterygota</taxon>
        <taxon>Neoptera</taxon>
        <taxon>Endopterygota</taxon>
        <taxon>Hymenoptera</taxon>
        <taxon>Apocrita</taxon>
        <taxon>Aculeata</taxon>
        <taxon>Apoidea</taxon>
        <taxon>Anthophila</taxon>
        <taxon>Apidae</taxon>
        <taxon>Apis</taxon>
    </lineage>
</organism>
<evidence type="ECO:0000256" key="14">
    <source>
        <dbReference type="ARBA" id="ARBA00031791"/>
    </source>
</evidence>
<keyword evidence="13" id="KW-1015">Disulfide bond</keyword>
<feature type="signal peptide" evidence="15">
    <location>
        <begin position="1"/>
        <end position="24"/>
    </location>
</feature>
<comment type="subcellular location">
    <subcellularLocation>
        <location evidence="2">Endoplasmic reticulum membrane</location>
        <topology evidence="2">Single-pass type I membrane protein</topology>
    </subcellularLocation>
</comment>
<sequence>MMKQFISFITLFTLIICGIPEIFGETCQKPEVIASAYITEDATILTNVAFTTQFVLKCSNGIKGITLYAEVDGKSLPAARLSSDNKYQVSWTEDIKKVHSGDYNIKLYDEERYAAIRKALRNGEDSNNVKPLAVVVLNNPGIYRGPWINSELLAVLLAALVSYSAFSSKFKLLA</sequence>
<evidence type="ECO:0000256" key="9">
    <source>
        <dbReference type="ARBA" id="ARBA00022824"/>
    </source>
</evidence>
<evidence type="ECO:0000256" key="11">
    <source>
        <dbReference type="ARBA" id="ARBA00022989"/>
    </source>
</evidence>
<dbReference type="CTD" id="45680"/>
<comment type="subunit">
    <text evidence="4">Heterotetramer of TRAP-alpha, TRAP-beta, TRAP-delta and TRAP-gamma.</text>
</comment>
<keyword evidence="8 15" id="KW-0732">Signal</keyword>
<evidence type="ECO:0000313" key="18">
    <source>
        <dbReference type="RefSeq" id="XP_624607.1"/>
    </source>
</evidence>
<protein>
    <recommendedName>
        <fullName evidence="5">Translocon-associated protein subunit delta</fullName>
    </recommendedName>
    <alternativeName>
        <fullName evidence="14">Signal sequence receptor subunit delta</fullName>
    </alternativeName>
</protein>
<gene>
    <name evidence="18" type="primary">LOC552227</name>
    <name evidence="16" type="synonym">552227</name>
</gene>
<accession>A0A8B9B262</accession>
<keyword evidence="11" id="KW-1133">Transmembrane helix</keyword>
<dbReference type="PANTHER" id="PTHR12731:SF1">
    <property type="entry name" value="TRANSLOCON-ASSOCIATED PROTEIN SUBUNIT DELTA"/>
    <property type="match status" value="1"/>
</dbReference>
<keyword evidence="9" id="KW-0256">Endoplasmic reticulum</keyword>
<dbReference type="GeneID" id="552227"/>
<dbReference type="RefSeq" id="XP_624607.1">
    <property type="nucleotide sequence ID" value="XM_624604.6"/>
</dbReference>
<evidence type="ECO:0000313" key="16">
    <source>
        <dbReference type="EnsemblMetazoa" id="XP_624607"/>
    </source>
</evidence>
<evidence type="ECO:0000256" key="10">
    <source>
        <dbReference type="ARBA" id="ARBA00022843"/>
    </source>
</evidence>
<keyword evidence="17" id="KW-1185">Reference proteome</keyword>
<evidence type="ECO:0000256" key="15">
    <source>
        <dbReference type="SAM" id="SignalP"/>
    </source>
</evidence>
<evidence type="ECO:0000256" key="2">
    <source>
        <dbReference type="ARBA" id="ARBA00004115"/>
    </source>
</evidence>
<comment type="function">
    <text evidence="1">TRAP proteins are part of a complex whose function is to bind calcium to the ER membrane and thereby regulate the retention of ER resident proteins.</text>
</comment>
<feature type="chain" id="PRO_5044660934" description="Translocon-associated protein subunit delta" evidence="15">
    <location>
        <begin position="25"/>
        <end position="174"/>
    </location>
</feature>
<evidence type="ECO:0000256" key="5">
    <source>
        <dbReference type="ARBA" id="ARBA00014387"/>
    </source>
</evidence>
<evidence type="ECO:0000256" key="3">
    <source>
        <dbReference type="ARBA" id="ARBA00009294"/>
    </source>
</evidence>
<evidence type="ECO:0000313" key="17">
    <source>
        <dbReference type="Proteomes" id="UP000005203"/>
    </source>
</evidence>
<keyword evidence="6" id="KW-1017">Isopeptide bond</keyword>
<accession>A0A8U1I0T4</accession>
<evidence type="ECO:0000256" key="13">
    <source>
        <dbReference type="ARBA" id="ARBA00023157"/>
    </source>
</evidence>
<dbReference type="InterPro" id="IPR008855">
    <property type="entry name" value="TRAP-delta"/>
</dbReference>
<dbReference type="GO" id="GO:0005789">
    <property type="term" value="C:endoplasmic reticulum membrane"/>
    <property type="evidence" value="ECO:0007669"/>
    <property type="project" value="UniProtKB-SubCell"/>
</dbReference>
<dbReference type="PANTHER" id="PTHR12731">
    <property type="entry name" value="TRANSLOCON-ASSOCIATED PROTEIN, DELTA SUBUNIT"/>
    <property type="match status" value="1"/>
</dbReference>
<keyword evidence="10" id="KW-0832">Ubl conjugation</keyword>
<dbReference type="OrthoDB" id="10055808at2759"/>
<dbReference type="EnsemblMetazoa" id="XM_624604">
    <property type="protein sequence ID" value="XP_624607"/>
    <property type="gene ID" value="LOC552227"/>
</dbReference>
<evidence type="ECO:0000256" key="4">
    <source>
        <dbReference type="ARBA" id="ARBA00011819"/>
    </source>
</evidence>
<evidence type="ECO:0000256" key="6">
    <source>
        <dbReference type="ARBA" id="ARBA00022499"/>
    </source>
</evidence>
<keyword evidence="12" id="KW-0472">Membrane</keyword>
<dbReference type="OMA" id="GPWVNSE"/>
<dbReference type="Pfam" id="PF05404">
    <property type="entry name" value="TRAP-delta"/>
    <property type="match status" value="1"/>
</dbReference>
<reference evidence="18" key="2">
    <citation type="submission" date="2025-04" db="UniProtKB">
        <authorList>
            <consortium name="RefSeq"/>
        </authorList>
    </citation>
    <scope>IDENTIFICATION</scope>
    <source>
        <strain evidence="18">DH4</strain>
        <tissue evidence="18">Whole body</tissue>
    </source>
</reference>
<evidence type="ECO:0000256" key="7">
    <source>
        <dbReference type="ARBA" id="ARBA00022692"/>
    </source>
</evidence>
<dbReference type="AlphaFoldDB" id="A0A7M7RBD1"/>
<evidence type="ECO:0000256" key="1">
    <source>
        <dbReference type="ARBA" id="ARBA00002838"/>
    </source>
</evidence>
<evidence type="ECO:0000256" key="12">
    <source>
        <dbReference type="ARBA" id="ARBA00023136"/>
    </source>
</evidence>
<keyword evidence="7" id="KW-0812">Transmembrane</keyword>
<proteinExistence type="inferred from homology"/>
<comment type="similarity">
    <text evidence="3">Belongs to the TRAP-delta family.</text>
</comment>
<dbReference type="KEGG" id="ame:552227"/>
<reference evidence="16" key="1">
    <citation type="submission" date="2021-01" db="UniProtKB">
        <authorList>
            <consortium name="EnsemblMetazoa"/>
        </authorList>
    </citation>
    <scope>IDENTIFICATION</scope>
    <source>
        <strain evidence="16">DH4</strain>
    </source>
</reference>
<accession>A0A7M7RBD1</accession>